<dbReference type="EC" id="2.3.1.-" evidence="6"/>
<proteinExistence type="inferred from homology"/>
<dbReference type="InterPro" id="IPR003016">
    <property type="entry name" value="2-oxoA_DH_lipoyl-BS"/>
</dbReference>
<evidence type="ECO:0000256" key="6">
    <source>
        <dbReference type="RuleBase" id="RU003423"/>
    </source>
</evidence>
<sequence length="366" mass="38690">MAHELRLPDLGEGLDEGEVSRWLVAEGDVVAENDAVVEVQTDKATVEIPSPHAGTLLKILAREGAIVKVGTTLAVIGAEGEQLLRSVEAPPEPEPAGPIVSVVGSEPLAAARATPAVRDLARQLGIELLSLRGSGPAGRITEGDVRAAAEAASEGRRVPVRGIRRAVAEQVERTHREIPAVTFVEECDFTGVDRSRLVAGALKAAAGALRAFPELNARFEEDEIVLLDRYDIGVAVHTAAGLVVPVVRACDTRTVEEIDTEIRRLAEAARAGALHPEDVRDSTFTVTSAGKLGGLLMTPLINHPEVAILGLHRIASRPVARDGAIVVREMGNVSVTFDHRVVDGVQAAGFCLDVIARLEGQGRSRS</sequence>
<reference evidence="10" key="2">
    <citation type="journal article" date="2019" name="MicrobiologyOpen">
        <title>High-quality draft genome sequence of Gaiella occulta isolated from a 150 meter deep mineral water borehole and comparison with the genome sequences of other deep-branching lineages of the phylum Actinobacteria.</title>
        <authorList>
            <person name="Severino R."/>
            <person name="Froufe H.J.C."/>
            <person name="Barroso C."/>
            <person name="Albuquerque L."/>
            <person name="Lobo-da-Cunha A."/>
            <person name="da Costa M.S."/>
            <person name="Egas C."/>
        </authorList>
    </citation>
    <scope>NUCLEOTIDE SEQUENCE [LARGE SCALE GENOMIC DNA]</scope>
    <source>
        <strain evidence="10">F2-233</strain>
    </source>
</reference>
<name>A0A7M2YTL1_9ACTN</name>
<evidence type="ECO:0000256" key="2">
    <source>
        <dbReference type="ARBA" id="ARBA00007317"/>
    </source>
</evidence>
<feature type="domain" description="Lipoyl-binding" evidence="7">
    <location>
        <begin position="2"/>
        <end position="77"/>
    </location>
</feature>
<dbReference type="GO" id="GO:0016407">
    <property type="term" value="F:acetyltransferase activity"/>
    <property type="evidence" value="ECO:0007669"/>
    <property type="project" value="TreeGrafter"/>
</dbReference>
<dbReference type="InterPro" id="IPR036625">
    <property type="entry name" value="E3-bd_dom_sf"/>
</dbReference>
<dbReference type="Pfam" id="PF00198">
    <property type="entry name" value="2-oxoacid_dh"/>
    <property type="match status" value="1"/>
</dbReference>
<feature type="domain" description="Peripheral subunit-binding (PSBD)" evidence="8">
    <location>
        <begin position="112"/>
        <end position="149"/>
    </location>
</feature>
<dbReference type="PANTHER" id="PTHR43178">
    <property type="entry name" value="DIHYDROLIPOAMIDE ACETYLTRANSFERASE COMPONENT OF PYRUVATE DEHYDROGENASE COMPLEX"/>
    <property type="match status" value="1"/>
</dbReference>
<keyword evidence="9" id="KW-0670">Pyruvate</keyword>
<dbReference type="PROSITE" id="PS50968">
    <property type="entry name" value="BIOTINYL_LIPOYL"/>
    <property type="match status" value="1"/>
</dbReference>
<dbReference type="InterPro" id="IPR000089">
    <property type="entry name" value="Biotin_lipoyl"/>
</dbReference>
<organism evidence="9 10">
    <name type="scientific">Gaiella occulta</name>
    <dbReference type="NCBI Taxonomy" id="1002870"/>
    <lineage>
        <taxon>Bacteria</taxon>
        <taxon>Bacillati</taxon>
        <taxon>Actinomycetota</taxon>
        <taxon>Thermoleophilia</taxon>
        <taxon>Gaiellales</taxon>
        <taxon>Gaiellaceae</taxon>
        <taxon>Gaiella</taxon>
    </lineage>
</organism>
<dbReference type="SUPFAM" id="SSF51230">
    <property type="entry name" value="Single hybrid motif"/>
    <property type="match status" value="1"/>
</dbReference>
<dbReference type="GO" id="GO:0031405">
    <property type="term" value="F:lipoic acid binding"/>
    <property type="evidence" value="ECO:0007669"/>
    <property type="project" value="TreeGrafter"/>
</dbReference>
<dbReference type="EMBL" id="QQZY01000011">
    <property type="protein sequence ID" value="RDI73234.1"/>
    <property type="molecule type" value="Genomic_DNA"/>
</dbReference>
<dbReference type="SUPFAM" id="SSF47005">
    <property type="entry name" value="Peripheral subunit-binding domain of 2-oxo acid dehydrogenase complex"/>
    <property type="match status" value="1"/>
</dbReference>
<dbReference type="InterPro" id="IPR023213">
    <property type="entry name" value="CAT-like_dom_sf"/>
</dbReference>
<dbReference type="InterPro" id="IPR001078">
    <property type="entry name" value="2-oxoacid_DH_actylTfrase"/>
</dbReference>
<keyword evidence="5 6" id="KW-0012">Acyltransferase</keyword>
<reference evidence="9 10" key="1">
    <citation type="submission" date="2018-07" db="EMBL/GenBank/DDBJ databases">
        <title>High-quality-draft genome sequence of Gaiella occulta.</title>
        <authorList>
            <person name="Severino R."/>
            <person name="Froufe H.J.C."/>
            <person name="Rainey F.A."/>
            <person name="Barroso C."/>
            <person name="Albuquerque L."/>
            <person name="Lobo-Da-Cunha A."/>
            <person name="Da Costa M.S."/>
            <person name="Egas C."/>
        </authorList>
    </citation>
    <scope>NUCLEOTIDE SEQUENCE [LARGE SCALE GENOMIC DNA]</scope>
    <source>
        <strain evidence="9 10">F2-233</strain>
    </source>
</reference>
<dbReference type="Pfam" id="PF00364">
    <property type="entry name" value="Biotin_lipoyl"/>
    <property type="match status" value="1"/>
</dbReference>
<dbReference type="PROSITE" id="PS51826">
    <property type="entry name" value="PSBD"/>
    <property type="match status" value="1"/>
</dbReference>
<keyword evidence="4 6" id="KW-0450">Lipoyl</keyword>
<comment type="caution">
    <text evidence="9">The sequence shown here is derived from an EMBL/GenBank/DDBJ whole genome shotgun (WGS) entry which is preliminary data.</text>
</comment>
<dbReference type="Proteomes" id="UP000254134">
    <property type="component" value="Unassembled WGS sequence"/>
</dbReference>
<evidence type="ECO:0000259" key="7">
    <source>
        <dbReference type="PROSITE" id="PS50968"/>
    </source>
</evidence>
<dbReference type="CDD" id="cd06849">
    <property type="entry name" value="lipoyl_domain"/>
    <property type="match status" value="1"/>
</dbReference>
<dbReference type="PANTHER" id="PTHR43178:SF5">
    <property type="entry name" value="LIPOAMIDE ACYLTRANSFERASE COMPONENT OF BRANCHED-CHAIN ALPHA-KETO ACID DEHYDROGENASE COMPLEX, MITOCHONDRIAL"/>
    <property type="match status" value="1"/>
</dbReference>
<dbReference type="InterPro" id="IPR050743">
    <property type="entry name" value="2-oxoacid_DH_E2_comp"/>
</dbReference>
<dbReference type="InterPro" id="IPR011053">
    <property type="entry name" value="Single_hybrid_motif"/>
</dbReference>
<evidence type="ECO:0000256" key="4">
    <source>
        <dbReference type="ARBA" id="ARBA00022823"/>
    </source>
</evidence>
<dbReference type="Gene3D" id="2.40.50.100">
    <property type="match status" value="1"/>
</dbReference>
<evidence type="ECO:0000256" key="3">
    <source>
        <dbReference type="ARBA" id="ARBA00022679"/>
    </source>
</evidence>
<dbReference type="SUPFAM" id="SSF52777">
    <property type="entry name" value="CoA-dependent acyltransferases"/>
    <property type="match status" value="1"/>
</dbReference>
<keyword evidence="3 6" id="KW-0808">Transferase</keyword>
<dbReference type="Gene3D" id="4.10.320.10">
    <property type="entry name" value="E3-binding domain"/>
    <property type="match status" value="1"/>
</dbReference>
<evidence type="ECO:0000256" key="5">
    <source>
        <dbReference type="ARBA" id="ARBA00023315"/>
    </source>
</evidence>
<dbReference type="AlphaFoldDB" id="A0A7M2YTL1"/>
<evidence type="ECO:0000259" key="8">
    <source>
        <dbReference type="PROSITE" id="PS51826"/>
    </source>
</evidence>
<dbReference type="RefSeq" id="WP_114797410.1">
    <property type="nucleotide sequence ID" value="NZ_QQZY01000011.1"/>
</dbReference>
<dbReference type="Gene3D" id="3.30.559.10">
    <property type="entry name" value="Chloramphenicol acetyltransferase-like domain"/>
    <property type="match status" value="1"/>
</dbReference>
<protein>
    <recommendedName>
        <fullName evidence="6">Dihydrolipoamide acetyltransferase component of pyruvate dehydrogenase complex</fullName>
        <ecNumber evidence="6">2.3.1.-</ecNumber>
    </recommendedName>
</protein>
<evidence type="ECO:0000313" key="10">
    <source>
        <dbReference type="Proteomes" id="UP000254134"/>
    </source>
</evidence>
<dbReference type="InterPro" id="IPR004167">
    <property type="entry name" value="PSBD"/>
</dbReference>
<keyword evidence="10" id="KW-1185">Reference proteome</keyword>
<dbReference type="OrthoDB" id="9805770at2"/>
<dbReference type="GO" id="GO:0005737">
    <property type="term" value="C:cytoplasm"/>
    <property type="evidence" value="ECO:0007669"/>
    <property type="project" value="TreeGrafter"/>
</dbReference>
<accession>A0A7M2YTL1</accession>
<comment type="similarity">
    <text evidence="2 6">Belongs to the 2-oxoacid dehydrogenase family.</text>
</comment>
<gene>
    <name evidence="9" type="ORF">Gocc_3029</name>
</gene>
<dbReference type="Pfam" id="PF02817">
    <property type="entry name" value="E3_binding"/>
    <property type="match status" value="1"/>
</dbReference>
<evidence type="ECO:0000256" key="1">
    <source>
        <dbReference type="ARBA" id="ARBA00001938"/>
    </source>
</evidence>
<dbReference type="PROSITE" id="PS00189">
    <property type="entry name" value="LIPOYL"/>
    <property type="match status" value="1"/>
</dbReference>
<comment type="cofactor">
    <cofactor evidence="1 6">
        <name>(R)-lipoate</name>
        <dbReference type="ChEBI" id="CHEBI:83088"/>
    </cofactor>
</comment>
<evidence type="ECO:0000313" key="9">
    <source>
        <dbReference type="EMBL" id="RDI73234.1"/>
    </source>
</evidence>